<feature type="chain" id="PRO_5030038084" description="Lipoprotein" evidence="1">
    <location>
        <begin position="34"/>
        <end position="74"/>
    </location>
</feature>
<evidence type="ECO:0000313" key="2">
    <source>
        <dbReference type="EMBL" id="SMQ99608.1"/>
    </source>
</evidence>
<dbReference type="AlphaFoldDB" id="A0A1Y6GWF5"/>
<dbReference type="Proteomes" id="UP000195953">
    <property type="component" value="Chromosome 1"/>
</dbReference>
<dbReference type="EMBL" id="LT853885">
    <property type="protein sequence ID" value="SMR03640.1"/>
    <property type="molecule type" value="Genomic_DNA"/>
</dbReference>
<keyword evidence="1" id="KW-0732">Signal</keyword>
<evidence type="ECO:0000313" key="3">
    <source>
        <dbReference type="EMBL" id="SMR03640.1"/>
    </source>
</evidence>
<evidence type="ECO:0000313" key="5">
    <source>
        <dbReference type="Proteomes" id="UP000195953"/>
    </source>
</evidence>
<organism evidence="3 5">
    <name type="scientific">Xanthomonas fragariae</name>
    <dbReference type="NCBI Taxonomy" id="48664"/>
    <lineage>
        <taxon>Bacteria</taxon>
        <taxon>Pseudomonadati</taxon>
        <taxon>Pseudomonadota</taxon>
        <taxon>Gammaproteobacteria</taxon>
        <taxon>Lysobacterales</taxon>
        <taxon>Lysobacteraceae</taxon>
        <taxon>Xanthomonas</taxon>
    </lineage>
</organism>
<proteinExistence type="predicted"/>
<dbReference type="InterPro" id="IPR021733">
    <property type="entry name" value="DUF3304"/>
</dbReference>
<gene>
    <name evidence="3" type="ORF">PD5205_02343</name>
    <name evidence="2" type="ORF">PD885_02370</name>
</gene>
<reference evidence="3 5" key="2">
    <citation type="submission" date="2017-05" db="EMBL/GenBank/DDBJ databases">
        <authorList>
            <person name="Song R."/>
            <person name="Chenine A.L."/>
            <person name="Ruprecht R.M."/>
        </authorList>
    </citation>
    <scope>NUCLEOTIDE SEQUENCE [LARGE SCALE GENOMIC DNA]</scope>
    <source>
        <strain evidence="3">PD5205</strain>
    </source>
</reference>
<dbReference type="Pfam" id="PF11745">
    <property type="entry name" value="DUF3304"/>
    <property type="match status" value="1"/>
</dbReference>
<sequence>MSAHNSLRSAFGCAALALLLVACKAEPSTTAEASISPYNHTEDYIHQLYIDGQWGGNSRPYGGGSFVCCVTYPR</sequence>
<dbReference type="Proteomes" id="UP000195877">
    <property type="component" value="Chromosome 1"/>
</dbReference>
<evidence type="ECO:0000313" key="4">
    <source>
        <dbReference type="Proteomes" id="UP000195877"/>
    </source>
</evidence>
<dbReference type="EMBL" id="LT853882">
    <property type="protein sequence ID" value="SMQ99608.1"/>
    <property type="molecule type" value="Genomic_DNA"/>
</dbReference>
<dbReference type="KEGG" id="xfr:BER92_11275"/>
<protein>
    <recommendedName>
        <fullName evidence="6">Lipoprotein</fullName>
    </recommendedName>
</protein>
<keyword evidence="4" id="KW-1185">Reference proteome</keyword>
<feature type="signal peptide" evidence="1">
    <location>
        <begin position="1"/>
        <end position="33"/>
    </location>
</feature>
<accession>A0A1Y6GWF5</accession>
<name>A0A1Y6GWF5_9XANT</name>
<dbReference type="STRING" id="48664.BER92_11275"/>
<evidence type="ECO:0000256" key="1">
    <source>
        <dbReference type="SAM" id="SignalP"/>
    </source>
</evidence>
<evidence type="ECO:0008006" key="6">
    <source>
        <dbReference type="Google" id="ProtNLM"/>
    </source>
</evidence>
<reference evidence="2 4" key="1">
    <citation type="submission" date="2017-05" db="EMBL/GenBank/DDBJ databases">
        <authorList>
            <person name="Blom J."/>
        </authorList>
    </citation>
    <scope>NUCLEOTIDE SEQUENCE [LARGE SCALE GENOMIC DNA]</scope>
    <source>
        <strain evidence="2">PD885</strain>
    </source>
</reference>